<dbReference type="Gene3D" id="2.60.120.260">
    <property type="entry name" value="Galactose-binding domain-like"/>
    <property type="match status" value="1"/>
</dbReference>
<evidence type="ECO:0000259" key="4">
    <source>
        <dbReference type="Pfam" id="PF00703"/>
    </source>
</evidence>
<dbReference type="NCBIfam" id="NF041462">
    <property type="entry name" value="GalA"/>
    <property type="match status" value="1"/>
</dbReference>
<feature type="domain" description="Glycoside hydrolase family 2 immunoglobulin-like beta-sandwich" evidence="4">
    <location>
        <begin position="181"/>
        <end position="291"/>
    </location>
</feature>
<dbReference type="InterPro" id="IPR017853">
    <property type="entry name" value="GH"/>
</dbReference>
<comment type="similarity">
    <text evidence="1">Belongs to the glycosyl hydrolase 2 family.</text>
</comment>
<dbReference type="Pfam" id="PF02836">
    <property type="entry name" value="Glyco_hydro_2_C"/>
    <property type="match status" value="1"/>
</dbReference>
<keyword evidence="9" id="KW-1185">Reference proteome</keyword>
<dbReference type="SUPFAM" id="SSF49303">
    <property type="entry name" value="beta-Galactosidase/glucuronidase domain"/>
    <property type="match status" value="1"/>
</dbReference>
<feature type="domain" description="DUF4982" evidence="6">
    <location>
        <begin position="595"/>
        <end position="652"/>
    </location>
</feature>
<dbReference type="InterPro" id="IPR036156">
    <property type="entry name" value="Beta-gal/glucu_dom_sf"/>
</dbReference>
<proteinExistence type="inferred from homology"/>
<evidence type="ECO:0000256" key="3">
    <source>
        <dbReference type="ARBA" id="ARBA00023295"/>
    </source>
</evidence>
<evidence type="ECO:0000313" key="8">
    <source>
        <dbReference type="EMBL" id="MBB5327967.1"/>
    </source>
</evidence>
<dbReference type="InterPro" id="IPR032311">
    <property type="entry name" value="DUF4982"/>
</dbReference>
<dbReference type="Pfam" id="PF16355">
    <property type="entry name" value="DUF4982"/>
    <property type="match status" value="1"/>
</dbReference>
<dbReference type="SUPFAM" id="SSF49373">
    <property type="entry name" value="Invasin/intimin cell-adhesion fragments"/>
    <property type="match status" value="1"/>
</dbReference>
<comment type="caution">
    <text evidence="8">The sequence shown here is derived from an EMBL/GenBank/DDBJ whole genome shotgun (WGS) entry which is preliminary data.</text>
</comment>
<dbReference type="EMBL" id="JACHEB010000003">
    <property type="protein sequence ID" value="MBB5327967.1"/>
    <property type="molecule type" value="Genomic_DNA"/>
</dbReference>
<dbReference type="InterPro" id="IPR006102">
    <property type="entry name" value="Ig-like_GH2"/>
</dbReference>
<sequence length="848" mass="94103">MQSGRERLSLDRGWLFHEGDIPFPIVTGHQPSYDNAKAGSSSGAASADYDDSSWKLVNLPHDWAVEQPFDRNANLAQGYRQRGVGWYRRYFRLDPVDHGKHLEIQLDGIATHSTIWVNGVLSARNWSGYNSIYIDMTPFARFGKELNVISVQVDANAMEGWWYEGAGMYRHTWLVKRNPVHIATDGVFAAPVKSADGTWSIPIETTLYSTEQNLSTVQVESTLIDPEGKPVVSGHTETTVQSLRESIAKFALTVNSPRLWSVDQPTLYTVRTVVKRDGVVLDELTIHNGFRTIRFDPDKGFFLNDRPMKLMGTANHQDHAGVGVAVPDSLWDFRVRRLKEMGSNAYRAAHNAPAAEFLDATDRLGLMVMDENRNFGSSPEHLRQLDWMIRRDRNHPSIIMWSVFNEEPSQGTEMGYQLVRRMSASVKELDTTRPVTAAQSNSDLNPVNASQAADVAGFNYVYRDFDEYHRINPTKPMFSSEDTSTVITRDQYTTDRKAMLLDSYDDQVLPWGLSHRDAWKQVNERPFIFGTMVWTGFDYRGEPQPLSWPAAGSSFGIMDLCGFPKSAYWIHQAQWITDRPVLHIIPHWNWAGSEGKPIKVMVTTNAQTIALFLNGKPVAEKPVDKYEMVTFEVPYSAGTLEARASNGGKEVARFDVETTGAPAAIRLTPDRQSLAGDGYDAQPITVEVVDAKGLVVPTADVPVTFTLSGPAAIIGLNNGDPTNHEPEKGTQHSTYHGLAQIIVQSELAGKGKLTLHATSPGLNAGDASVNVIATAAPPAVAEISSQALVLMNLKRSPASANSPDPNQQLVISDMNSWTPAHPDALPPFRDGVFAIYRTNFMPRRADRP</sequence>
<evidence type="ECO:0000259" key="5">
    <source>
        <dbReference type="Pfam" id="PF02836"/>
    </source>
</evidence>
<evidence type="ECO:0000256" key="2">
    <source>
        <dbReference type="ARBA" id="ARBA00022801"/>
    </source>
</evidence>
<dbReference type="InterPro" id="IPR008964">
    <property type="entry name" value="Invasin/intimin_cell_adhesion"/>
</dbReference>
<dbReference type="GO" id="GO:0005975">
    <property type="term" value="P:carbohydrate metabolic process"/>
    <property type="evidence" value="ECO:0007669"/>
    <property type="project" value="InterPro"/>
</dbReference>
<name>A0A9X0U4K6_9BACT</name>
<dbReference type="InterPro" id="IPR040605">
    <property type="entry name" value="Glyco_hydro2_dom5"/>
</dbReference>
<evidence type="ECO:0000256" key="1">
    <source>
        <dbReference type="ARBA" id="ARBA00007401"/>
    </source>
</evidence>
<dbReference type="Pfam" id="PF18565">
    <property type="entry name" value="Glyco_hydro2_C5"/>
    <property type="match status" value="1"/>
</dbReference>
<dbReference type="EC" id="3.2.1.23" evidence="8"/>
<feature type="domain" description="Glycoside hydrolase family 2" evidence="7">
    <location>
        <begin position="665"/>
        <end position="765"/>
    </location>
</feature>
<keyword evidence="2 8" id="KW-0378">Hydrolase</keyword>
<feature type="domain" description="Glycoside hydrolase family 2 catalytic" evidence="5">
    <location>
        <begin position="298"/>
        <end position="545"/>
    </location>
</feature>
<dbReference type="InterPro" id="IPR006101">
    <property type="entry name" value="Glyco_hydro_2"/>
</dbReference>
<dbReference type="GO" id="GO:0004565">
    <property type="term" value="F:beta-galactosidase activity"/>
    <property type="evidence" value="ECO:0007669"/>
    <property type="project" value="UniProtKB-EC"/>
</dbReference>
<dbReference type="PANTHER" id="PTHR42732">
    <property type="entry name" value="BETA-GALACTOSIDASE"/>
    <property type="match status" value="1"/>
</dbReference>
<gene>
    <name evidence="8" type="ORF">HDF14_001573</name>
</gene>
<dbReference type="PANTHER" id="PTHR42732:SF1">
    <property type="entry name" value="BETA-MANNOSIDASE"/>
    <property type="match status" value="1"/>
</dbReference>
<dbReference type="Pfam" id="PF00703">
    <property type="entry name" value="Glyco_hydro_2"/>
    <property type="match status" value="1"/>
</dbReference>
<dbReference type="InterPro" id="IPR051913">
    <property type="entry name" value="GH2_Domain-Containing"/>
</dbReference>
<keyword evidence="3 8" id="KW-0326">Glycosidase</keyword>
<dbReference type="InterPro" id="IPR048230">
    <property type="entry name" value="GalA-like"/>
</dbReference>
<dbReference type="Gene3D" id="2.60.40.10">
    <property type="entry name" value="Immunoglobulins"/>
    <property type="match status" value="3"/>
</dbReference>
<protein>
    <submittedName>
        <fullName evidence="8">Beta-galactosidase</fullName>
        <ecNumber evidence="8">3.2.1.23</ecNumber>
    </submittedName>
</protein>
<organism evidence="8 9">
    <name type="scientific">Tunturiibacter gelidiferens</name>
    <dbReference type="NCBI Taxonomy" id="3069689"/>
    <lineage>
        <taxon>Bacteria</taxon>
        <taxon>Pseudomonadati</taxon>
        <taxon>Acidobacteriota</taxon>
        <taxon>Terriglobia</taxon>
        <taxon>Terriglobales</taxon>
        <taxon>Acidobacteriaceae</taxon>
        <taxon>Tunturiibacter</taxon>
    </lineage>
</organism>
<dbReference type="PROSITE" id="PS00608">
    <property type="entry name" value="GLYCOSYL_HYDROL_F2_2"/>
    <property type="match status" value="1"/>
</dbReference>
<accession>A0A9X0U4K6</accession>
<evidence type="ECO:0000259" key="7">
    <source>
        <dbReference type="Pfam" id="PF18565"/>
    </source>
</evidence>
<evidence type="ECO:0000313" key="9">
    <source>
        <dbReference type="Proteomes" id="UP000535182"/>
    </source>
</evidence>
<dbReference type="Gene3D" id="3.20.20.80">
    <property type="entry name" value="Glycosidases"/>
    <property type="match status" value="1"/>
</dbReference>
<dbReference type="AlphaFoldDB" id="A0A9X0U4K6"/>
<dbReference type="SUPFAM" id="SSF49785">
    <property type="entry name" value="Galactose-binding domain-like"/>
    <property type="match status" value="1"/>
</dbReference>
<dbReference type="Proteomes" id="UP000535182">
    <property type="component" value="Unassembled WGS sequence"/>
</dbReference>
<dbReference type="PRINTS" id="PR00132">
    <property type="entry name" value="GLHYDRLASE2"/>
</dbReference>
<dbReference type="RefSeq" id="WP_183975071.1">
    <property type="nucleotide sequence ID" value="NZ_JACHEB010000003.1"/>
</dbReference>
<dbReference type="InterPro" id="IPR023232">
    <property type="entry name" value="Glyco_hydro_2_AS"/>
</dbReference>
<reference evidence="8 9" key="1">
    <citation type="submission" date="2020-08" db="EMBL/GenBank/DDBJ databases">
        <title>Genomic Encyclopedia of Type Strains, Phase IV (KMG-V): Genome sequencing to study the core and pangenomes of soil and plant-associated prokaryotes.</title>
        <authorList>
            <person name="Whitman W."/>
        </authorList>
    </citation>
    <scope>NUCLEOTIDE SEQUENCE [LARGE SCALE GENOMIC DNA]</scope>
    <source>
        <strain evidence="8 9">X5P2</strain>
    </source>
</reference>
<dbReference type="InterPro" id="IPR008979">
    <property type="entry name" value="Galactose-bd-like_sf"/>
</dbReference>
<dbReference type="InterPro" id="IPR013783">
    <property type="entry name" value="Ig-like_fold"/>
</dbReference>
<dbReference type="InterPro" id="IPR006103">
    <property type="entry name" value="Glyco_hydro_2_cat"/>
</dbReference>
<evidence type="ECO:0000259" key="6">
    <source>
        <dbReference type="Pfam" id="PF16355"/>
    </source>
</evidence>
<dbReference type="SUPFAM" id="SSF51445">
    <property type="entry name" value="(Trans)glycosidases"/>
    <property type="match status" value="1"/>
</dbReference>